<accession>A0A6J4PEZ4</accession>
<evidence type="ECO:0000256" key="1">
    <source>
        <dbReference type="SAM" id="Phobius"/>
    </source>
</evidence>
<gene>
    <name evidence="2" type="ORF">AVDCRST_MAG78-278</name>
</gene>
<reference evidence="2" key="1">
    <citation type="submission" date="2020-02" db="EMBL/GenBank/DDBJ databases">
        <authorList>
            <person name="Meier V. D."/>
        </authorList>
    </citation>
    <scope>NUCLEOTIDE SEQUENCE</scope>
    <source>
        <strain evidence="2">AVDCRST_MAG78</strain>
    </source>
</reference>
<dbReference type="EMBL" id="CADCVB010000016">
    <property type="protein sequence ID" value="CAA9409043.1"/>
    <property type="molecule type" value="Genomic_DNA"/>
</dbReference>
<protein>
    <submittedName>
        <fullName evidence="2">Uncharacterized protein</fullName>
    </submittedName>
</protein>
<organism evidence="2">
    <name type="scientific">uncultured Rubrobacteraceae bacterium</name>
    <dbReference type="NCBI Taxonomy" id="349277"/>
    <lineage>
        <taxon>Bacteria</taxon>
        <taxon>Bacillati</taxon>
        <taxon>Actinomycetota</taxon>
        <taxon>Rubrobacteria</taxon>
        <taxon>Rubrobacterales</taxon>
        <taxon>Rubrobacteraceae</taxon>
        <taxon>environmental samples</taxon>
    </lineage>
</organism>
<proteinExistence type="predicted"/>
<name>A0A6J4PEZ4_9ACTN</name>
<feature type="transmembrane region" description="Helical" evidence="1">
    <location>
        <begin position="6"/>
        <end position="28"/>
    </location>
</feature>
<keyword evidence="1" id="KW-0472">Membrane</keyword>
<keyword evidence="1" id="KW-1133">Transmembrane helix</keyword>
<sequence>MGGSRVLKLVGLLVAVAVVFFILGYFAVSRFIT</sequence>
<dbReference type="AlphaFoldDB" id="A0A6J4PEZ4"/>
<evidence type="ECO:0000313" key="2">
    <source>
        <dbReference type="EMBL" id="CAA9409043.1"/>
    </source>
</evidence>
<keyword evidence="1" id="KW-0812">Transmembrane</keyword>